<proteinExistence type="predicted"/>
<evidence type="ECO:0000256" key="1">
    <source>
        <dbReference type="SAM" id="MobiDB-lite"/>
    </source>
</evidence>
<dbReference type="PANTHER" id="PTHR12876">
    <property type="entry name" value="N4BP1-RELATED"/>
    <property type="match status" value="1"/>
</dbReference>
<dbReference type="GO" id="GO:0003729">
    <property type="term" value="F:mRNA binding"/>
    <property type="evidence" value="ECO:0007669"/>
    <property type="project" value="TreeGrafter"/>
</dbReference>
<dbReference type="GO" id="GO:0036464">
    <property type="term" value="C:cytoplasmic ribonucleoprotein granule"/>
    <property type="evidence" value="ECO:0007669"/>
    <property type="project" value="TreeGrafter"/>
</dbReference>
<dbReference type="Pfam" id="PF11977">
    <property type="entry name" value="RNase_Zc3h12a"/>
    <property type="match status" value="1"/>
</dbReference>
<sequence>MYETTVNVPSDFENIKLLCEYIELIYEVEARPKSGSTDVVTIRASSSDEMENAQNLALTFIGPESSTIRELPLNILVICTMPSVRRYLAKQLKLVLTVRGLSALLIRGSNASSLILNSALNRLMSASTSANATKLMKLQGLCKNLGIDLNQIDSGSAEVKSGFYDFLLEIEKLARSKNSIIYPTPIGPNSCDPAFIEVFKYSRSPPTTTASIPPPPDQPIPVYRAASKARKPTHSTGGALSKAEARRARKLRKQQQRKVNEGLLDLSTQKQFVPHEDGDLTKPPPFGPRKAPRSASQPAVNQSSTLNHNPPVNTAPKRLRPIVIDGANVAHGESSNSNFNVHNLRCVITYFKQRGHEEISIFLPSTAQPKCTACFSAKEISRHFTFTPCRRLENGFKPQKADDDSVILEFARKKDAVVISNDQYRDWLIQRPEFRDVIENRVIPYTLRTGIFVLSHYPFGKDKPPLDELLSFPD</sequence>
<evidence type="ECO:0000259" key="2">
    <source>
        <dbReference type="Pfam" id="PF11977"/>
    </source>
</evidence>
<dbReference type="PANTHER" id="PTHR12876:SF35">
    <property type="entry name" value="LD08718P-RELATED"/>
    <property type="match status" value="1"/>
</dbReference>
<dbReference type="Gene3D" id="3.40.50.11980">
    <property type="match status" value="1"/>
</dbReference>
<dbReference type="GO" id="GO:0004521">
    <property type="term" value="F:RNA endonuclease activity"/>
    <property type="evidence" value="ECO:0007669"/>
    <property type="project" value="TreeGrafter"/>
</dbReference>
<reference evidence="3" key="1">
    <citation type="submission" date="2019-11" db="UniProtKB">
        <authorList>
            <consortium name="WormBaseParasite"/>
        </authorList>
    </citation>
    <scope>IDENTIFICATION</scope>
</reference>
<dbReference type="GO" id="GO:0005634">
    <property type="term" value="C:nucleus"/>
    <property type="evidence" value="ECO:0007669"/>
    <property type="project" value="TreeGrafter"/>
</dbReference>
<name>A0A5K3EWH7_MESCO</name>
<dbReference type="InterPro" id="IPR021869">
    <property type="entry name" value="RNase_Zc3h12_NYN"/>
</dbReference>
<feature type="compositionally biased region" description="Polar residues" evidence="1">
    <location>
        <begin position="294"/>
        <end position="312"/>
    </location>
</feature>
<feature type="domain" description="RNase NYN" evidence="2">
    <location>
        <begin position="319"/>
        <end position="467"/>
    </location>
</feature>
<dbReference type="AlphaFoldDB" id="A0A5K3EWH7"/>
<evidence type="ECO:0000313" key="3">
    <source>
        <dbReference type="WBParaSite" id="MCU_003660-RC"/>
    </source>
</evidence>
<dbReference type="InterPro" id="IPR051101">
    <property type="entry name" value="ZC3H12/N4BP1_RNase_Reg"/>
</dbReference>
<feature type="compositionally biased region" description="Basic residues" evidence="1">
    <location>
        <begin position="247"/>
        <end position="256"/>
    </location>
</feature>
<feature type="region of interest" description="Disordered" evidence="1">
    <location>
        <begin position="227"/>
        <end position="317"/>
    </location>
</feature>
<protein>
    <submittedName>
        <fullName evidence="3">RNase_Zc3h12a domain-containing protein</fullName>
    </submittedName>
</protein>
<organism evidence="3">
    <name type="scientific">Mesocestoides corti</name>
    <name type="common">Flatworm</name>
    <dbReference type="NCBI Taxonomy" id="53468"/>
    <lineage>
        <taxon>Eukaryota</taxon>
        <taxon>Metazoa</taxon>
        <taxon>Spiralia</taxon>
        <taxon>Lophotrochozoa</taxon>
        <taxon>Platyhelminthes</taxon>
        <taxon>Cestoda</taxon>
        <taxon>Eucestoda</taxon>
        <taxon>Cyclophyllidea</taxon>
        <taxon>Mesocestoididae</taxon>
        <taxon>Mesocestoides</taxon>
    </lineage>
</organism>
<accession>A0A5K3EWH7</accession>
<dbReference type="WBParaSite" id="MCU_003660-RC">
    <property type="protein sequence ID" value="MCU_003660-RC"/>
    <property type="gene ID" value="MCU_003660"/>
</dbReference>